<dbReference type="SMART" id="SM00448">
    <property type="entry name" value="REC"/>
    <property type="match status" value="1"/>
</dbReference>
<evidence type="ECO:0000313" key="4">
    <source>
        <dbReference type="Proteomes" id="UP000471120"/>
    </source>
</evidence>
<evidence type="ECO:0000259" key="2">
    <source>
        <dbReference type="PROSITE" id="PS50110"/>
    </source>
</evidence>
<dbReference type="Gene3D" id="3.40.50.2300">
    <property type="match status" value="1"/>
</dbReference>
<dbReference type="AlphaFoldDB" id="A0A6P2CD54"/>
<organism evidence="3 4">
    <name type="scientific">Rhodococcus rhodnii</name>
    <dbReference type="NCBI Taxonomy" id="38312"/>
    <lineage>
        <taxon>Bacteria</taxon>
        <taxon>Bacillati</taxon>
        <taxon>Actinomycetota</taxon>
        <taxon>Actinomycetes</taxon>
        <taxon>Mycobacteriales</taxon>
        <taxon>Nocardiaceae</taxon>
        <taxon>Rhodococcus</taxon>
    </lineage>
</organism>
<gene>
    <name evidence="3" type="ORF">DW322_04580</name>
</gene>
<comment type="caution">
    <text evidence="3">The sequence shown here is derived from an EMBL/GenBank/DDBJ whole genome shotgun (WGS) entry which is preliminary data.</text>
</comment>
<dbReference type="InterPro" id="IPR011006">
    <property type="entry name" value="CheY-like_superfamily"/>
</dbReference>
<reference evidence="3 4" key="1">
    <citation type="submission" date="2018-07" db="EMBL/GenBank/DDBJ databases">
        <title>Genome sequence of Rhodococcus rhodnii ATCC 35071 from Rhodnius prolixus.</title>
        <authorList>
            <person name="Patel V."/>
            <person name="Vogel K.J."/>
        </authorList>
    </citation>
    <scope>NUCLEOTIDE SEQUENCE [LARGE SCALE GENOMIC DNA]</scope>
    <source>
        <strain evidence="3 4">ATCC 35071</strain>
    </source>
</reference>
<dbReference type="EMBL" id="QRCM01000001">
    <property type="protein sequence ID" value="TXG89631.1"/>
    <property type="molecule type" value="Genomic_DNA"/>
</dbReference>
<evidence type="ECO:0000313" key="3">
    <source>
        <dbReference type="EMBL" id="TXG89631.1"/>
    </source>
</evidence>
<keyword evidence="1" id="KW-0597">Phosphoprotein</keyword>
<name>A0A6P2CD54_9NOCA</name>
<dbReference type="Proteomes" id="UP000471120">
    <property type="component" value="Unassembled WGS sequence"/>
</dbReference>
<dbReference type="RefSeq" id="WP_010839043.1">
    <property type="nucleotide sequence ID" value="NZ_QRCM01000001.1"/>
</dbReference>
<sequence length="151" mass="15293">MTTDTSAVQHATPASGAVSLRVLVYSSNAATRAAVTAALGERLSPELPLLEHVEIATPAAALAELDTGTVDLAILDGEATPMGGLGLAKQMEDELDSVPPTIVLTARRDDAWLAKWSGADAVAALPVDPFELGATAIDLLSRPSGSPAPGA</sequence>
<dbReference type="GO" id="GO:0000160">
    <property type="term" value="P:phosphorelay signal transduction system"/>
    <property type="evidence" value="ECO:0007669"/>
    <property type="project" value="InterPro"/>
</dbReference>
<dbReference type="InterPro" id="IPR001789">
    <property type="entry name" value="Sig_transdc_resp-reg_receiver"/>
</dbReference>
<proteinExistence type="predicted"/>
<evidence type="ECO:0000256" key="1">
    <source>
        <dbReference type="PROSITE-ProRule" id="PRU00169"/>
    </source>
</evidence>
<keyword evidence="3" id="KW-0238">DNA-binding</keyword>
<protein>
    <submittedName>
        <fullName evidence="3">DNA-binding response regulator</fullName>
    </submittedName>
</protein>
<dbReference type="SUPFAM" id="SSF52172">
    <property type="entry name" value="CheY-like"/>
    <property type="match status" value="1"/>
</dbReference>
<accession>A0A6P2CD54</accession>
<feature type="domain" description="Response regulatory" evidence="2">
    <location>
        <begin position="21"/>
        <end position="140"/>
    </location>
</feature>
<dbReference type="GO" id="GO:0003677">
    <property type="term" value="F:DNA binding"/>
    <property type="evidence" value="ECO:0007669"/>
    <property type="project" value="UniProtKB-KW"/>
</dbReference>
<dbReference type="PROSITE" id="PS50110">
    <property type="entry name" value="RESPONSE_REGULATORY"/>
    <property type="match status" value="1"/>
</dbReference>
<feature type="modified residue" description="4-aspartylphosphate" evidence="1">
    <location>
        <position position="76"/>
    </location>
</feature>